<dbReference type="PROSITE" id="PS51257">
    <property type="entry name" value="PROKAR_LIPOPROTEIN"/>
    <property type="match status" value="1"/>
</dbReference>
<dbReference type="RefSeq" id="WP_387408523.1">
    <property type="nucleotide sequence ID" value="NZ_JBIASD010000001.1"/>
</dbReference>
<dbReference type="EMBL" id="JBIASD010000001">
    <property type="protein sequence ID" value="MFF3664423.1"/>
    <property type="molecule type" value="Genomic_DNA"/>
</dbReference>
<dbReference type="SUPFAM" id="SSF50969">
    <property type="entry name" value="YVTN repeat-like/Quinoprotein amine dehydrogenase"/>
    <property type="match status" value="1"/>
</dbReference>
<reference evidence="2 3" key="1">
    <citation type="submission" date="2024-10" db="EMBL/GenBank/DDBJ databases">
        <title>The Natural Products Discovery Center: Release of the First 8490 Sequenced Strains for Exploring Actinobacteria Biosynthetic Diversity.</title>
        <authorList>
            <person name="Kalkreuter E."/>
            <person name="Kautsar S.A."/>
            <person name="Yang D."/>
            <person name="Bader C.D."/>
            <person name="Teijaro C.N."/>
            <person name="Fluegel L."/>
            <person name="Davis C.M."/>
            <person name="Simpson J.R."/>
            <person name="Lauterbach L."/>
            <person name="Steele A.D."/>
            <person name="Gui C."/>
            <person name="Meng S."/>
            <person name="Li G."/>
            <person name="Viehrig K."/>
            <person name="Ye F."/>
            <person name="Su P."/>
            <person name="Kiefer A.F."/>
            <person name="Nichols A."/>
            <person name="Cepeda A.J."/>
            <person name="Yan W."/>
            <person name="Fan B."/>
            <person name="Jiang Y."/>
            <person name="Adhikari A."/>
            <person name="Zheng C.-J."/>
            <person name="Schuster L."/>
            <person name="Cowan T.M."/>
            <person name="Smanski M.J."/>
            <person name="Chevrette M.G."/>
            <person name="De Carvalho L.P.S."/>
            <person name="Shen B."/>
        </authorList>
    </citation>
    <scope>NUCLEOTIDE SEQUENCE [LARGE SCALE GENOMIC DNA]</scope>
    <source>
        <strain evidence="2 3">NPDC002173</strain>
    </source>
</reference>
<feature type="signal peptide" evidence="1">
    <location>
        <begin position="1"/>
        <end position="21"/>
    </location>
</feature>
<dbReference type="Proteomes" id="UP001602013">
    <property type="component" value="Unassembled WGS sequence"/>
</dbReference>
<name>A0ABW6SKQ5_9ACTN</name>
<gene>
    <name evidence="2" type="ORF">ACFYXI_02430</name>
</gene>
<keyword evidence="3" id="KW-1185">Reference proteome</keyword>
<evidence type="ECO:0000313" key="3">
    <source>
        <dbReference type="Proteomes" id="UP001602013"/>
    </source>
</evidence>
<comment type="caution">
    <text evidence="2">The sequence shown here is derived from an EMBL/GenBank/DDBJ whole genome shotgun (WGS) entry which is preliminary data.</text>
</comment>
<evidence type="ECO:0000256" key="1">
    <source>
        <dbReference type="SAM" id="SignalP"/>
    </source>
</evidence>
<sequence>MKVRLALAALLLTACSSPVPAPIPAQPHPFAPTQSPIHWIRTSGIARLASGQDVALPNVAQLVAVSRNGHRVAYIDDAGRYAALDLRTGQVRQLNAKLAGQIRWGEPHLAVSGDGALFATSPEATAETTIINFDTGETTIVKNVCRLYGVTASGVLGTRDCEGDSDLRWASPGKKPRVFEYLNRNDEPSLSPDGKFIAVRGFTLIDFATGEAVRNFPIPATGQWLDAYHLLAKTSNGYYAADIKTGSLTKLAVVAPPYETVLFGRWQ</sequence>
<dbReference type="InterPro" id="IPR011044">
    <property type="entry name" value="Quino_amine_DH_bsu"/>
</dbReference>
<keyword evidence="1" id="KW-0732">Signal</keyword>
<accession>A0ABW6SKQ5</accession>
<organism evidence="2 3">
    <name type="scientific">Microtetraspora malaysiensis</name>
    <dbReference type="NCBI Taxonomy" id="161358"/>
    <lineage>
        <taxon>Bacteria</taxon>
        <taxon>Bacillati</taxon>
        <taxon>Actinomycetota</taxon>
        <taxon>Actinomycetes</taxon>
        <taxon>Streptosporangiales</taxon>
        <taxon>Streptosporangiaceae</taxon>
        <taxon>Microtetraspora</taxon>
    </lineage>
</organism>
<feature type="chain" id="PRO_5046834394" evidence="1">
    <location>
        <begin position="22"/>
        <end position="267"/>
    </location>
</feature>
<evidence type="ECO:0000313" key="2">
    <source>
        <dbReference type="EMBL" id="MFF3664423.1"/>
    </source>
</evidence>
<protein>
    <submittedName>
        <fullName evidence="2">Uncharacterized protein</fullName>
    </submittedName>
</protein>
<proteinExistence type="predicted"/>